<dbReference type="Pfam" id="PF01022">
    <property type="entry name" value="HTH_5"/>
    <property type="match status" value="1"/>
</dbReference>
<dbReference type="PRINTS" id="PR00778">
    <property type="entry name" value="HTHARSR"/>
</dbReference>
<dbReference type="AlphaFoldDB" id="A0A7X0F1N8"/>
<dbReference type="Gene3D" id="1.10.10.10">
    <property type="entry name" value="Winged helix-like DNA-binding domain superfamily/Winged helix DNA-binding domain"/>
    <property type="match status" value="1"/>
</dbReference>
<dbReference type="SUPFAM" id="SSF46785">
    <property type="entry name" value="Winged helix' DNA-binding domain"/>
    <property type="match status" value="1"/>
</dbReference>
<gene>
    <name evidence="5" type="ORF">FHU36_006319</name>
</gene>
<dbReference type="EMBL" id="JACHJB010000002">
    <property type="protein sequence ID" value="MBB6349774.1"/>
    <property type="molecule type" value="Genomic_DNA"/>
</dbReference>
<dbReference type="PROSITE" id="PS50987">
    <property type="entry name" value="HTH_ARSR_2"/>
    <property type="match status" value="1"/>
</dbReference>
<dbReference type="InterPro" id="IPR001845">
    <property type="entry name" value="HTH_ArsR_DNA-bd_dom"/>
</dbReference>
<dbReference type="CDD" id="cd00090">
    <property type="entry name" value="HTH_ARSR"/>
    <property type="match status" value="1"/>
</dbReference>
<proteinExistence type="predicted"/>
<evidence type="ECO:0000313" key="5">
    <source>
        <dbReference type="EMBL" id="MBB6349774.1"/>
    </source>
</evidence>
<keyword evidence="1" id="KW-0805">Transcription regulation</keyword>
<dbReference type="PANTHER" id="PTHR33154:SF12">
    <property type="entry name" value="TRANSCRIPTIONAL REGULATORY PROTEIN"/>
    <property type="match status" value="1"/>
</dbReference>
<comment type="caution">
    <text evidence="5">The sequence shown here is derived from an EMBL/GenBank/DDBJ whole genome shotgun (WGS) entry which is preliminary data.</text>
</comment>
<dbReference type="PANTHER" id="PTHR33154">
    <property type="entry name" value="TRANSCRIPTIONAL REGULATOR, ARSR FAMILY"/>
    <property type="match status" value="1"/>
</dbReference>
<protein>
    <submittedName>
        <fullName evidence="5">DNA-binding transcriptional ArsR family regulator</fullName>
    </submittedName>
</protein>
<dbReference type="InterPro" id="IPR011991">
    <property type="entry name" value="ArsR-like_HTH"/>
</dbReference>
<keyword evidence="3" id="KW-0804">Transcription</keyword>
<evidence type="ECO:0000256" key="1">
    <source>
        <dbReference type="ARBA" id="ARBA00023015"/>
    </source>
</evidence>
<reference evidence="5 6" key="1">
    <citation type="submission" date="2020-08" db="EMBL/GenBank/DDBJ databases">
        <title>Sequencing the genomes of 1000 actinobacteria strains.</title>
        <authorList>
            <person name="Klenk H.-P."/>
        </authorList>
    </citation>
    <scope>NUCLEOTIDE SEQUENCE [LARGE SCALE GENOMIC DNA]</scope>
    <source>
        <strain evidence="5 6">DSM 45913</strain>
    </source>
</reference>
<dbReference type="InterPro" id="IPR036388">
    <property type="entry name" value="WH-like_DNA-bd_sf"/>
</dbReference>
<keyword evidence="6" id="KW-1185">Reference proteome</keyword>
<dbReference type="InterPro" id="IPR036390">
    <property type="entry name" value="WH_DNA-bd_sf"/>
</dbReference>
<sequence>MEHYPNVRPQSNRNRTLRHTFPAEVSLQAALVALGDPVRRRIVRELAEAPDWTRPCGTFAHLPVAKSTLSHHFAVLRDAGLLEQRDEGSRRLNRLRRDEFDSRFPGLLSLVLEEPRDDTR</sequence>
<dbReference type="RefSeq" id="WP_185087297.1">
    <property type="nucleotide sequence ID" value="NZ_JACHJB010000002.1"/>
</dbReference>
<accession>A0A7X0F1N8</accession>
<organism evidence="5 6">
    <name type="scientific">Nonomuraea muscovyensis</name>
    <dbReference type="NCBI Taxonomy" id="1124761"/>
    <lineage>
        <taxon>Bacteria</taxon>
        <taxon>Bacillati</taxon>
        <taxon>Actinomycetota</taxon>
        <taxon>Actinomycetes</taxon>
        <taxon>Streptosporangiales</taxon>
        <taxon>Streptosporangiaceae</taxon>
        <taxon>Nonomuraea</taxon>
    </lineage>
</organism>
<dbReference type="GO" id="GO:0003677">
    <property type="term" value="F:DNA binding"/>
    <property type="evidence" value="ECO:0007669"/>
    <property type="project" value="UniProtKB-KW"/>
</dbReference>
<feature type="domain" description="HTH arsR-type" evidence="4">
    <location>
        <begin position="19"/>
        <end position="115"/>
    </location>
</feature>
<evidence type="ECO:0000313" key="6">
    <source>
        <dbReference type="Proteomes" id="UP000583800"/>
    </source>
</evidence>
<dbReference type="GO" id="GO:0003700">
    <property type="term" value="F:DNA-binding transcription factor activity"/>
    <property type="evidence" value="ECO:0007669"/>
    <property type="project" value="InterPro"/>
</dbReference>
<dbReference type="Proteomes" id="UP000583800">
    <property type="component" value="Unassembled WGS sequence"/>
</dbReference>
<evidence type="ECO:0000259" key="4">
    <source>
        <dbReference type="PROSITE" id="PS50987"/>
    </source>
</evidence>
<keyword evidence="2 5" id="KW-0238">DNA-binding</keyword>
<name>A0A7X0F1N8_9ACTN</name>
<dbReference type="SMART" id="SM00418">
    <property type="entry name" value="HTH_ARSR"/>
    <property type="match status" value="1"/>
</dbReference>
<evidence type="ECO:0000256" key="3">
    <source>
        <dbReference type="ARBA" id="ARBA00023163"/>
    </source>
</evidence>
<dbReference type="InterPro" id="IPR051081">
    <property type="entry name" value="HTH_MetalResp_TranReg"/>
</dbReference>
<evidence type="ECO:0000256" key="2">
    <source>
        <dbReference type="ARBA" id="ARBA00023125"/>
    </source>
</evidence>